<name>A0A426QHH2_9GAMM</name>
<reference evidence="2 3" key="1">
    <citation type="journal article" date="2010" name="Int. J. Syst. Evol. Microbiol.">
        <title>Thiohalobacter thiocyanaticus gen. nov., sp. nov., a moderately halophilic, sulfur-oxidizing gammaproteobacterium from hypersaline lakes, that utilizes thiocyanate.</title>
        <authorList>
            <person name="Sorokin D.Y."/>
            <person name="Kovaleva O.L."/>
            <person name="Tourova T.P."/>
            <person name="Muyzer G."/>
        </authorList>
    </citation>
    <scope>NUCLEOTIDE SEQUENCE [LARGE SCALE GENOMIC DNA]</scope>
    <source>
        <strain evidence="2 3">Hrh1</strain>
    </source>
</reference>
<dbReference type="InterPro" id="IPR025511">
    <property type="entry name" value="DUF4398"/>
</dbReference>
<sequence length="89" mass="9646">MALLLAGCAMAPVQEMSDARQALLAAEEAGAQEYAGDTLANARAYLGRAEQALSAHDYERAREQAELASAAAREARELALERMQQRPRE</sequence>
<protein>
    <submittedName>
        <fullName evidence="2">DUF4398 domain-containing protein</fullName>
    </submittedName>
</protein>
<dbReference type="EMBL" id="QZMU01000001">
    <property type="protein sequence ID" value="RRQ21208.1"/>
    <property type="molecule type" value="Genomic_DNA"/>
</dbReference>
<proteinExistence type="predicted"/>
<gene>
    <name evidence="2" type="ORF">D6C00_04045</name>
</gene>
<organism evidence="2 3">
    <name type="scientific">Thiohalobacter thiocyanaticus</name>
    <dbReference type="NCBI Taxonomy" id="585455"/>
    <lineage>
        <taxon>Bacteria</taxon>
        <taxon>Pseudomonadati</taxon>
        <taxon>Pseudomonadota</taxon>
        <taxon>Gammaproteobacteria</taxon>
        <taxon>Thiohalobacterales</taxon>
        <taxon>Thiohalobacteraceae</taxon>
        <taxon>Thiohalobacter</taxon>
    </lineage>
</organism>
<feature type="domain" description="DUF4398" evidence="1">
    <location>
        <begin position="14"/>
        <end position="86"/>
    </location>
</feature>
<evidence type="ECO:0000313" key="3">
    <source>
        <dbReference type="Proteomes" id="UP000287798"/>
    </source>
</evidence>
<evidence type="ECO:0000259" key="1">
    <source>
        <dbReference type="Pfam" id="PF14346"/>
    </source>
</evidence>
<keyword evidence="3" id="KW-1185">Reference proteome</keyword>
<dbReference type="Gene3D" id="1.20.1270.390">
    <property type="match status" value="1"/>
</dbReference>
<dbReference type="Pfam" id="PF14346">
    <property type="entry name" value="DUF4398"/>
    <property type="match status" value="1"/>
</dbReference>
<evidence type="ECO:0000313" key="2">
    <source>
        <dbReference type="EMBL" id="RRQ21208.1"/>
    </source>
</evidence>
<accession>A0A426QHH2</accession>
<dbReference type="AlphaFoldDB" id="A0A426QHH2"/>
<dbReference type="Proteomes" id="UP000287798">
    <property type="component" value="Unassembled WGS sequence"/>
</dbReference>
<comment type="caution">
    <text evidence="2">The sequence shown here is derived from an EMBL/GenBank/DDBJ whole genome shotgun (WGS) entry which is preliminary data.</text>
</comment>